<dbReference type="GeneTree" id="ENSGT00390000003287"/>
<dbReference type="GO" id="GO:0030886">
    <property type="term" value="P:negative regulation of myeloid dendritic cell activation"/>
    <property type="evidence" value="ECO:0007669"/>
    <property type="project" value="Ensembl"/>
</dbReference>
<feature type="transmembrane region" description="Helical" evidence="9">
    <location>
        <begin position="90"/>
        <end position="111"/>
    </location>
</feature>
<dbReference type="GO" id="GO:0042098">
    <property type="term" value="P:T cell proliferation"/>
    <property type="evidence" value="ECO:0007669"/>
    <property type="project" value="Ensembl"/>
</dbReference>
<dbReference type="OMA" id="WAFCTSI"/>
<evidence type="ECO:0000256" key="7">
    <source>
        <dbReference type="ARBA" id="ARBA00077406"/>
    </source>
</evidence>
<dbReference type="GO" id="GO:0042130">
    <property type="term" value="P:negative regulation of T cell proliferation"/>
    <property type="evidence" value="ECO:0007669"/>
    <property type="project" value="Ensembl"/>
</dbReference>
<dbReference type="GO" id="GO:0070527">
    <property type="term" value="P:platelet aggregation"/>
    <property type="evidence" value="ECO:0007669"/>
    <property type="project" value="Ensembl"/>
</dbReference>
<evidence type="ECO:0000256" key="5">
    <source>
        <dbReference type="ARBA" id="ARBA00023136"/>
    </source>
</evidence>
<reference evidence="10" key="1">
    <citation type="submission" date="2025-08" db="UniProtKB">
        <authorList>
            <consortium name="Ensembl"/>
        </authorList>
    </citation>
    <scope>IDENTIFICATION</scope>
</reference>
<keyword evidence="11" id="KW-1185">Reference proteome</keyword>
<evidence type="ECO:0000256" key="9">
    <source>
        <dbReference type="SAM" id="Phobius"/>
    </source>
</evidence>
<feature type="region of interest" description="Disordered" evidence="8">
    <location>
        <begin position="256"/>
        <end position="285"/>
    </location>
</feature>
<dbReference type="AlphaFoldDB" id="A0A2K6G003"/>
<dbReference type="GO" id="GO:0009986">
    <property type="term" value="C:cell surface"/>
    <property type="evidence" value="ECO:0007669"/>
    <property type="project" value="Ensembl"/>
</dbReference>
<dbReference type="Proteomes" id="UP000233160">
    <property type="component" value="Unassembled WGS sequence"/>
</dbReference>
<evidence type="ECO:0000256" key="6">
    <source>
        <dbReference type="ARBA" id="ARBA00073350"/>
    </source>
</evidence>
<dbReference type="FunFam" id="1.10.1450.10:FF:000022">
    <property type="entry name" value="Tetraspanin 32"/>
    <property type="match status" value="1"/>
</dbReference>
<dbReference type="SUPFAM" id="SSF48652">
    <property type="entry name" value="Tetraspanin"/>
    <property type="match status" value="1"/>
</dbReference>
<evidence type="ECO:0000256" key="2">
    <source>
        <dbReference type="ARBA" id="ARBA00006840"/>
    </source>
</evidence>
<organism evidence="10 11">
    <name type="scientific">Propithecus coquereli</name>
    <name type="common">Coquerel's sifaka</name>
    <name type="synonym">Propithecus verreauxi coquereli</name>
    <dbReference type="NCBI Taxonomy" id="379532"/>
    <lineage>
        <taxon>Eukaryota</taxon>
        <taxon>Metazoa</taxon>
        <taxon>Chordata</taxon>
        <taxon>Craniata</taxon>
        <taxon>Vertebrata</taxon>
        <taxon>Euteleostomi</taxon>
        <taxon>Mammalia</taxon>
        <taxon>Eutheria</taxon>
        <taxon>Euarchontoglires</taxon>
        <taxon>Primates</taxon>
        <taxon>Strepsirrhini</taxon>
        <taxon>Lemuriformes</taxon>
        <taxon>Indriidae</taxon>
        <taxon>Propithecus</taxon>
    </lineage>
</organism>
<evidence type="ECO:0000256" key="1">
    <source>
        <dbReference type="ARBA" id="ARBA00004141"/>
    </source>
</evidence>
<feature type="transmembrane region" description="Helical" evidence="9">
    <location>
        <begin position="57"/>
        <end position="78"/>
    </location>
</feature>
<dbReference type="Ensembl" id="ENSPCOT00000030213.1">
    <property type="protein sequence ID" value="ENSPCOP00000019563.1"/>
    <property type="gene ID" value="ENSPCOG00000021732.1"/>
</dbReference>
<protein>
    <recommendedName>
        <fullName evidence="6">Tetraspanin-32</fullName>
    </recommendedName>
    <alternativeName>
        <fullName evidence="7">Protein Phemx</fullName>
    </alternativeName>
</protein>
<gene>
    <name evidence="10" type="primary">TSPAN32</name>
</gene>
<sequence>MGPRSRVRAAKCQMLVTSFFVLLLGLCTATVAALTYFGAHFAVISRASLERNPYEIVHCWAFYAGMSLAGLLSLGAVLSAAATVREAQGLMAGAFLSFALGFCVLVQVAFWGSRNPTQVEDAALDTYDLVYDQVVKTASPVRQQELAAIQDAFLCCGKRSPFSRLGRAEAGLCQGEEAAREDCLQGIRSHLRPYQSVLSTLSGIGLALTGCALLLSAFLWFAIRSGRSLDRKGKYSLAARACGCQPQEPGVFRHCRDGPAPRAPSGADAVGDSEPRGGSWTADSPLPPLSCHRPPSACRDPHGPCSACCSHGLGG</sequence>
<comment type="subcellular location">
    <subcellularLocation>
        <location evidence="1">Membrane</location>
        <topology evidence="1">Multi-pass membrane protein</topology>
    </subcellularLocation>
</comment>
<dbReference type="GO" id="GO:0007229">
    <property type="term" value="P:integrin-mediated signaling pathway"/>
    <property type="evidence" value="ECO:0007669"/>
    <property type="project" value="Ensembl"/>
</dbReference>
<dbReference type="InterPro" id="IPR018499">
    <property type="entry name" value="Tetraspanin/Peripherin"/>
</dbReference>
<dbReference type="Pfam" id="PF00335">
    <property type="entry name" value="Tetraspanin"/>
    <property type="match status" value="1"/>
</dbReference>
<dbReference type="GO" id="GO:0042832">
    <property type="term" value="P:defense response to protozoan"/>
    <property type="evidence" value="ECO:0007669"/>
    <property type="project" value="Ensembl"/>
</dbReference>
<evidence type="ECO:0000256" key="8">
    <source>
        <dbReference type="SAM" id="MobiDB-lite"/>
    </source>
</evidence>
<proteinExistence type="inferred from homology"/>
<evidence type="ECO:0000313" key="11">
    <source>
        <dbReference type="Proteomes" id="UP000233160"/>
    </source>
</evidence>
<evidence type="ECO:0000256" key="3">
    <source>
        <dbReference type="ARBA" id="ARBA00022692"/>
    </source>
</evidence>
<keyword evidence="5 9" id="KW-0472">Membrane</keyword>
<dbReference type="GO" id="GO:0007010">
    <property type="term" value="P:cytoskeleton organization"/>
    <property type="evidence" value="ECO:0007669"/>
    <property type="project" value="Ensembl"/>
</dbReference>
<evidence type="ECO:0000313" key="10">
    <source>
        <dbReference type="Ensembl" id="ENSPCOP00000019563.1"/>
    </source>
</evidence>
<feature type="transmembrane region" description="Helical" evidence="9">
    <location>
        <begin position="201"/>
        <end position="223"/>
    </location>
</feature>
<dbReference type="GO" id="GO:0050688">
    <property type="term" value="P:regulation of defense response to virus"/>
    <property type="evidence" value="ECO:0007669"/>
    <property type="project" value="Ensembl"/>
</dbReference>
<dbReference type="STRING" id="379532.ENSPCOP00000019563"/>
<name>A0A2K6G003_PROCO</name>
<dbReference type="GO" id="GO:0070442">
    <property type="term" value="C:integrin alphaIIb-beta3 complex"/>
    <property type="evidence" value="ECO:0007669"/>
    <property type="project" value="Ensembl"/>
</dbReference>
<keyword evidence="3 9" id="KW-0812">Transmembrane</keyword>
<dbReference type="InterPro" id="IPR008952">
    <property type="entry name" value="Tetraspanin_EC2_sf"/>
</dbReference>
<accession>A0A2K6G003</accession>
<evidence type="ECO:0000256" key="4">
    <source>
        <dbReference type="ARBA" id="ARBA00022989"/>
    </source>
</evidence>
<reference evidence="10" key="2">
    <citation type="submission" date="2025-09" db="UniProtKB">
        <authorList>
            <consortium name="Ensembl"/>
        </authorList>
    </citation>
    <scope>IDENTIFICATION</scope>
</reference>
<comment type="similarity">
    <text evidence="2">Belongs to the tetraspanin (TM4SF) family.</text>
</comment>
<keyword evidence="4 9" id="KW-1133">Transmembrane helix</keyword>